<evidence type="ECO:0000259" key="7">
    <source>
        <dbReference type="Pfam" id="PF00324"/>
    </source>
</evidence>
<dbReference type="GO" id="GO:0015171">
    <property type="term" value="F:amino acid transmembrane transporter activity"/>
    <property type="evidence" value="ECO:0007669"/>
    <property type="project" value="TreeGrafter"/>
</dbReference>
<feature type="transmembrane region" description="Helical" evidence="6">
    <location>
        <begin position="51"/>
        <end position="68"/>
    </location>
</feature>
<proteinExistence type="inferred from homology"/>
<feature type="transmembrane region" description="Helical" evidence="6">
    <location>
        <begin position="377"/>
        <end position="398"/>
    </location>
</feature>
<dbReference type="InterPro" id="IPR004841">
    <property type="entry name" value="AA-permease/SLC12A_dom"/>
</dbReference>
<keyword evidence="9" id="KW-1185">Reference proteome</keyword>
<dbReference type="PANTHER" id="PTHR43341">
    <property type="entry name" value="AMINO ACID PERMEASE"/>
    <property type="match status" value="1"/>
</dbReference>
<feature type="transmembrane region" description="Helical" evidence="6">
    <location>
        <begin position="193"/>
        <end position="212"/>
    </location>
</feature>
<feature type="transmembrane region" description="Helical" evidence="6">
    <location>
        <begin position="80"/>
        <end position="99"/>
    </location>
</feature>
<evidence type="ECO:0000313" key="8">
    <source>
        <dbReference type="EMBL" id="WPK22799.1"/>
    </source>
</evidence>
<keyword evidence="5 6" id="KW-0472">Membrane</keyword>
<dbReference type="Pfam" id="PF00324">
    <property type="entry name" value="AA_permease"/>
    <property type="match status" value="1"/>
</dbReference>
<dbReference type="Gene3D" id="1.20.1740.10">
    <property type="entry name" value="Amino acid/polyamine transporter I"/>
    <property type="match status" value="1"/>
</dbReference>
<dbReference type="GO" id="GO:0016020">
    <property type="term" value="C:membrane"/>
    <property type="evidence" value="ECO:0007669"/>
    <property type="project" value="UniProtKB-SubCell"/>
</dbReference>
<dbReference type="EMBL" id="CP138894">
    <property type="protein sequence ID" value="WPK22799.1"/>
    <property type="molecule type" value="Genomic_DNA"/>
</dbReference>
<evidence type="ECO:0000256" key="1">
    <source>
        <dbReference type="ARBA" id="ARBA00004141"/>
    </source>
</evidence>
<evidence type="ECO:0000256" key="6">
    <source>
        <dbReference type="SAM" id="Phobius"/>
    </source>
</evidence>
<dbReference type="Proteomes" id="UP001338582">
    <property type="component" value="Chromosome 1"/>
</dbReference>
<keyword evidence="3 6" id="KW-0812">Transmembrane</keyword>
<evidence type="ECO:0000256" key="3">
    <source>
        <dbReference type="ARBA" id="ARBA00022692"/>
    </source>
</evidence>
<protein>
    <recommendedName>
        <fullName evidence="7">Amino acid permease/ SLC12A domain-containing protein</fullName>
    </recommendedName>
</protein>
<dbReference type="InterPro" id="IPR050524">
    <property type="entry name" value="APC_YAT"/>
</dbReference>
<reference evidence="8 9" key="1">
    <citation type="submission" date="2023-10" db="EMBL/GenBank/DDBJ databases">
        <title>Draft Genome Sequence of Candida saopaulonensis from a very Premature Infant with Sepsis.</title>
        <authorList>
            <person name="Ning Y."/>
            <person name="Dai R."/>
            <person name="Xiao M."/>
            <person name="Xu Y."/>
            <person name="Yan Q."/>
            <person name="Zhang L."/>
        </authorList>
    </citation>
    <scope>NUCLEOTIDE SEQUENCE [LARGE SCALE GENOMIC DNA]</scope>
    <source>
        <strain evidence="8 9">19XY460</strain>
    </source>
</reference>
<feature type="domain" description="Amino acid permease/ SLC12A" evidence="7">
    <location>
        <begin position="50"/>
        <end position="515"/>
    </location>
</feature>
<dbReference type="RefSeq" id="XP_062875186.1">
    <property type="nucleotide sequence ID" value="XM_063019116.1"/>
</dbReference>
<comment type="subcellular location">
    <subcellularLocation>
        <location evidence="1">Membrane</location>
        <topology evidence="1">Multi-pass membrane protein</topology>
    </subcellularLocation>
</comment>
<dbReference type="PIRSF" id="PIRSF006060">
    <property type="entry name" value="AA_transporter"/>
    <property type="match status" value="1"/>
</dbReference>
<evidence type="ECO:0000256" key="2">
    <source>
        <dbReference type="ARBA" id="ARBA00006983"/>
    </source>
</evidence>
<feature type="transmembrane region" description="Helical" evidence="6">
    <location>
        <begin position="246"/>
        <end position="265"/>
    </location>
</feature>
<evidence type="ECO:0000256" key="4">
    <source>
        <dbReference type="ARBA" id="ARBA00022989"/>
    </source>
</evidence>
<feature type="transmembrane region" description="Helical" evidence="6">
    <location>
        <begin position="160"/>
        <end position="181"/>
    </location>
</feature>
<dbReference type="PANTHER" id="PTHR43341:SF39">
    <property type="entry name" value="AMINO ACID TRANSPORTER (EUROFUNG)-RELATED"/>
    <property type="match status" value="1"/>
</dbReference>
<comment type="similarity">
    <text evidence="2">Belongs to the amino acid-polyamine-organocation (APC) superfamily. YAT (TC 2.A.3.10) family.</text>
</comment>
<feature type="transmembrane region" description="Helical" evidence="6">
    <location>
        <begin position="131"/>
        <end position="154"/>
    </location>
</feature>
<accession>A0AAX4H3C9</accession>
<gene>
    <name evidence="8" type="ORF">PUMCH_000012</name>
</gene>
<feature type="transmembrane region" description="Helical" evidence="6">
    <location>
        <begin position="286"/>
        <end position="304"/>
    </location>
</feature>
<feature type="transmembrane region" description="Helical" evidence="6">
    <location>
        <begin position="487"/>
        <end position="507"/>
    </location>
</feature>
<organism evidence="8 9">
    <name type="scientific">Australozyma saopauloensis</name>
    <dbReference type="NCBI Taxonomy" id="291208"/>
    <lineage>
        <taxon>Eukaryota</taxon>
        <taxon>Fungi</taxon>
        <taxon>Dikarya</taxon>
        <taxon>Ascomycota</taxon>
        <taxon>Saccharomycotina</taxon>
        <taxon>Pichiomycetes</taxon>
        <taxon>Metschnikowiaceae</taxon>
        <taxon>Australozyma</taxon>
    </lineage>
</organism>
<dbReference type="GeneID" id="88171081"/>
<evidence type="ECO:0000313" key="9">
    <source>
        <dbReference type="Proteomes" id="UP001338582"/>
    </source>
</evidence>
<sequence>MISDKKDRESIVVEDMSSTEEILVAKTNDFGAEIDSRDYGSTKRKLSSRHVALMIIGQSIGTGLYIGLKTPLMDSGSLSLFLGFLFWSVTMIWPLMMAVGEMCSYLPIKGSFLHYAARWLDPAMGFAVTMIYMYTCLMFLCFEVVAFASVVGFWTPVSPAVFISVGLLTILFFNVFGVNWYGEIEFFSSILKVLLIVGLMLFTLITMCGANPKHDAYGFRNWSQGGLMHEFLAKGSTGRFLGLWNVLIYAAFSCGGPDMLGMVAGEISQPRRSIALAAKRTYVRIYLFYIGGVFFMATICSSINPDLLAARSVSGVASSPWVIGIKSLGVHGLDSVVNAVIATSAWSCGNGFVYGAARSAYSASLAGYLPKIFAKCLPNGCPIYAVGTCMAIGCLSYLSVSASSNVVFNWFINLSTTGLLCTFSVIWLCYFKFKKAVVAQNAEQLDDKYFKLNKFFYPWLPYWAFGFNNAVLFFNGFWIFFPGKFSVANLFTSYFAPVLFLCLYFGWKLAKKTKWRSVMEADITTGLAEINAEEILEKEFLDATPKKEGVLWKIWNKFCDICFN</sequence>
<evidence type="ECO:0000256" key="5">
    <source>
        <dbReference type="ARBA" id="ARBA00023136"/>
    </source>
</evidence>
<feature type="transmembrane region" description="Helical" evidence="6">
    <location>
        <begin position="336"/>
        <end position="357"/>
    </location>
</feature>
<dbReference type="KEGG" id="asau:88171081"/>
<feature type="transmembrane region" description="Helical" evidence="6">
    <location>
        <begin position="460"/>
        <end position="481"/>
    </location>
</feature>
<feature type="transmembrane region" description="Helical" evidence="6">
    <location>
        <begin position="410"/>
        <end position="431"/>
    </location>
</feature>
<dbReference type="AlphaFoldDB" id="A0AAX4H3C9"/>
<keyword evidence="4 6" id="KW-1133">Transmembrane helix</keyword>
<name>A0AAX4H3C9_9ASCO</name>